<keyword evidence="2" id="KW-0479">Metal-binding</keyword>
<dbReference type="SUPFAM" id="SSF53098">
    <property type="entry name" value="Ribonuclease H-like"/>
    <property type="match status" value="1"/>
</dbReference>
<evidence type="ECO:0000256" key="4">
    <source>
        <dbReference type="ARBA" id="ARBA00022833"/>
    </source>
</evidence>
<dbReference type="STRING" id="930990.A0A067LR51"/>
<dbReference type="OrthoDB" id="3250324at2759"/>
<dbReference type="GO" id="GO:0008270">
    <property type="term" value="F:zinc ion binding"/>
    <property type="evidence" value="ECO:0007669"/>
    <property type="project" value="UniProtKB-KW"/>
</dbReference>
<dbReference type="Pfam" id="PF05699">
    <property type="entry name" value="Dimer_Tnp_hAT"/>
    <property type="match status" value="1"/>
</dbReference>
<evidence type="ECO:0000259" key="6">
    <source>
        <dbReference type="Pfam" id="PF05699"/>
    </source>
</evidence>
<dbReference type="GO" id="GO:0046983">
    <property type="term" value="F:protein dimerization activity"/>
    <property type="evidence" value="ECO:0007669"/>
    <property type="project" value="InterPro"/>
</dbReference>
<organism evidence="7 8">
    <name type="scientific">Botryobasidium botryosum (strain FD-172 SS1)</name>
    <dbReference type="NCBI Taxonomy" id="930990"/>
    <lineage>
        <taxon>Eukaryota</taxon>
        <taxon>Fungi</taxon>
        <taxon>Dikarya</taxon>
        <taxon>Basidiomycota</taxon>
        <taxon>Agaricomycotina</taxon>
        <taxon>Agaricomycetes</taxon>
        <taxon>Cantharellales</taxon>
        <taxon>Botryobasidiaceae</taxon>
        <taxon>Botryobasidium</taxon>
    </lineage>
</organism>
<protein>
    <recommendedName>
        <fullName evidence="6">HAT C-terminal dimerisation domain-containing protein</fullName>
    </recommendedName>
</protein>
<proteinExistence type="predicted"/>
<dbReference type="PANTHER" id="PTHR46481">
    <property type="entry name" value="ZINC FINGER BED DOMAIN-CONTAINING PROTEIN 4"/>
    <property type="match status" value="1"/>
</dbReference>
<feature type="non-terminal residue" evidence="7">
    <location>
        <position position="516"/>
    </location>
</feature>
<evidence type="ECO:0000313" key="8">
    <source>
        <dbReference type="Proteomes" id="UP000027195"/>
    </source>
</evidence>
<gene>
    <name evidence="7" type="ORF">BOTBODRAFT_91800</name>
</gene>
<evidence type="ECO:0000256" key="5">
    <source>
        <dbReference type="ARBA" id="ARBA00023242"/>
    </source>
</evidence>
<dbReference type="PANTHER" id="PTHR46481:SF10">
    <property type="entry name" value="ZINC FINGER BED DOMAIN-CONTAINING PROTEIN 39"/>
    <property type="match status" value="1"/>
</dbReference>
<dbReference type="HOGENOM" id="CLU_009123_6_3_1"/>
<dbReference type="InParanoid" id="A0A067LR51"/>
<evidence type="ECO:0000313" key="7">
    <source>
        <dbReference type="EMBL" id="KDQ05698.1"/>
    </source>
</evidence>
<reference evidence="8" key="1">
    <citation type="journal article" date="2014" name="Proc. Natl. Acad. Sci. U.S.A.">
        <title>Extensive sampling of basidiomycete genomes demonstrates inadequacy of the white-rot/brown-rot paradigm for wood decay fungi.</title>
        <authorList>
            <person name="Riley R."/>
            <person name="Salamov A.A."/>
            <person name="Brown D.W."/>
            <person name="Nagy L.G."/>
            <person name="Floudas D."/>
            <person name="Held B.W."/>
            <person name="Levasseur A."/>
            <person name="Lombard V."/>
            <person name="Morin E."/>
            <person name="Otillar R."/>
            <person name="Lindquist E.A."/>
            <person name="Sun H."/>
            <person name="LaButti K.M."/>
            <person name="Schmutz J."/>
            <person name="Jabbour D."/>
            <person name="Luo H."/>
            <person name="Baker S.E."/>
            <person name="Pisabarro A.G."/>
            <person name="Walton J.D."/>
            <person name="Blanchette R.A."/>
            <person name="Henrissat B."/>
            <person name="Martin F."/>
            <person name="Cullen D."/>
            <person name="Hibbett D.S."/>
            <person name="Grigoriev I.V."/>
        </authorList>
    </citation>
    <scope>NUCLEOTIDE SEQUENCE [LARGE SCALE GENOMIC DNA]</scope>
    <source>
        <strain evidence="8">FD-172 SS1</strain>
    </source>
</reference>
<comment type="subcellular location">
    <subcellularLocation>
        <location evidence="1">Nucleus</location>
    </subcellularLocation>
</comment>
<keyword evidence="3" id="KW-0863">Zinc-finger</keyword>
<evidence type="ECO:0000256" key="1">
    <source>
        <dbReference type="ARBA" id="ARBA00004123"/>
    </source>
</evidence>
<dbReference type="InterPro" id="IPR012337">
    <property type="entry name" value="RNaseH-like_sf"/>
</dbReference>
<dbReference type="AlphaFoldDB" id="A0A067LR51"/>
<feature type="domain" description="HAT C-terminal dimerisation" evidence="6">
    <location>
        <begin position="417"/>
        <end position="494"/>
    </location>
</feature>
<dbReference type="Proteomes" id="UP000027195">
    <property type="component" value="Unassembled WGS sequence"/>
</dbReference>
<keyword evidence="5" id="KW-0539">Nucleus</keyword>
<keyword evidence="4" id="KW-0862">Zinc</keyword>
<dbReference type="InterPro" id="IPR052035">
    <property type="entry name" value="ZnF_BED_domain_contain"/>
</dbReference>
<name>A0A067LR51_BOTB1</name>
<accession>A0A067LR51</accession>
<evidence type="ECO:0000256" key="3">
    <source>
        <dbReference type="ARBA" id="ARBA00022771"/>
    </source>
</evidence>
<dbReference type="EMBL" id="KL198203">
    <property type="protein sequence ID" value="KDQ05698.1"/>
    <property type="molecule type" value="Genomic_DNA"/>
</dbReference>
<dbReference type="GO" id="GO:0005634">
    <property type="term" value="C:nucleus"/>
    <property type="evidence" value="ECO:0007669"/>
    <property type="project" value="UniProtKB-SubCell"/>
</dbReference>
<feature type="non-terminal residue" evidence="7">
    <location>
        <position position="1"/>
    </location>
</feature>
<keyword evidence="8" id="KW-1185">Reference proteome</keyword>
<dbReference type="InterPro" id="IPR008906">
    <property type="entry name" value="HATC_C_dom"/>
</dbReference>
<sequence>STSNTNLRRHLYKHHTSQYVQACREHGFEVAIPELVALAASVMPQPKYTTAGFHKALLDWIIADDQSINVVESPEFRALLTFLRDDVRNGDLPHRTKLTRMVMAEWVKETESLRADLLTGRHTADNASNNDTASVHLQRRFLEHGIVPDEQGSRIGCFPHIIHLAVTKLLSVATTVSEPTAESTVTVSAPMPPQRDVIAVARDLIRAVRHFNLAMRIPLTKILFTGSFVCIAPRECITIFLAQPDQRDLWKHQLTDAEWVRLGDIMCALKVVQQVMSSETTPTLSMAIPAMESLVVKWEELAVQKPQLRTMISAGQGKINQYLGRMQGSKVYAIAMLVNPACKLLWINRRWSHEKRLRAISWIEEEVVKYASLPARNNGPPPQKEARTAAWVAMTDGLFTDQDHGVQHPAPLAALDELQLYLQAGLEPLGVDIVEWWDVHSRRYPVLFRIAMDYLPIQASAVPCERVFSSSGVTDGNRRTRMSPQLMGALQVVKFARKKARLDFSVQYLTDAAQLE</sequence>
<evidence type="ECO:0000256" key="2">
    <source>
        <dbReference type="ARBA" id="ARBA00022723"/>
    </source>
</evidence>